<reference evidence="4 5" key="1">
    <citation type="submission" date="2019-07" db="EMBL/GenBank/DDBJ databases">
        <title>Whole genome shotgun sequence of Microvirga aerophila NBRC 106136.</title>
        <authorList>
            <person name="Hosoyama A."/>
            <person name="Uohara A."/>
            <person name="Ohji S."/>
            <person name="Ichikawa N."/>
        </authorList>
    </citation>
    <scope>NUCLEOTIDE SEQUENCE [LARGE SCALE GENOMIC DNA]</scope>
    <source>
        <strain evidence="4 5">NBRC 106136</strain>
    </source>
</reference>
<evidence type="ECO:0000256" key="1">
    <source>
        <dbReference type="ARBA" id="ARBA00010716"/>
    </source>
</evidence>
<dbReference type="InterPro" id="IPR006680">
    <property type="entry name" value="Amidohydro-rel"/>
</dbReference>
<organism evidence="4 5">
    <name type="scientific">Microvirga aerophila</name>
    <dbReference type="NCBI Taxonomy" id="670291"/>
    <lineage>
        <taxon>Bacteria</taxon>
        <taxon>Pseudomonadati</taxon>
        <taxon>Pseudomonadota</taxon>
        <taxon>Alphaproteobacteria</taxon>
        <taxon>Hyphomicrobiales</taxon>
        <taxon>Methylobacteriaceae</taxon>
        <taxon>Microvirga</taxon>
    </lineage>
</organism>
<dbReference type="PANTHER" id="PTHR11113">
    <property type="entry name" value="N-ACETYLGLUCOSAMINE-6-PHOSPHATE DEACETYLASE"/>
    <property type="match status" value="1"/>
</dbReference>
<dbReference type="SUPFAM" id="SSF51556">
    <property type="entry name" value="Metallo-dependent hydrolases"/>
    <property type="match status" value="1"/>
</dbReference>
<keyword evidence="5" id="KW-1185">Reference proteome</keyword>
<dbReference type="Pfam" id="PF01979">
    <property type="entry name" value="Amidohydro_1"/>
    <property type="match status" value="1"/>
</dbReference>
<evidence type="ECO:0000313" key="5">
    <source>
        <dbReference type="Proteomes" id="UP000321085"/>
    </source>
</evidence>
<dbReference type="GO" id="GO:0008448">
    <property type="term" value="F:N-acetylglucosamine-6-phosphate deacetylase activity"/>
    <property type="evidence" value="ECO:0007669"/>
    <property type="project" value="TreeGrafter"/>
</dbReference>
<gene>
    <name evidence="4" type="primary">nagA_2</name>
    <name evidence="4" type="ORF">MAE02_30710</name>
</gene>
<name>A0A512BTZ2_9HYPH</name>
<evidence type="ECO:0000259" key="3">
    <source>
        <dbReference type="Pfam" id="PF01979"/>
    </source>
</evidence>
<keyword evidence="2" id="KW-0378">Hydrolase</keyword>
<dbReference type="InterPro" id="IPR032466">
    <property type="entry name" value="Metal_Hydrolase"/>
</dbReference>
<evidence type="ECO:0000313" key="4">
    <source>
        <dbReference type="EMBL" id="GEO15375.1"/>
    </source>
</evidence>
<accession>A0A512BTZ2</accession>
<protein>
    <submittedName>
        <fullName evidence="4">N-acetylglucosamine-6-phosphate deacetylase</fullName>
    </submittedName>
</protein>
<comment type="similarity">
    <text evidence="1">Belongs to the metallo-dependent hydrolases superfamily. NagA family.</text>
</comment>
<feature type="domain" description="Amidohydrolase-related" evidence="3">
    <location>
        <begin position="9"/>
        <end position="289"/>
    </location>
</feature>
<dbReference type="GO" id="GO:0006046">
    <property type="term" value="P:N-acetylglucosamine catabolic process"/>
    <property type="evidence" value="ECO:0007669"/>
    <property type="project" value="TreeGrafter"/>
</dbReference>
<comment type="caution">
    <text evidence="4">The sequence shown here is derived from an EMBL/GenBank/DDBJ whole genome shotgun (WGS) entry which is preliminary data.</text>
</comment>
<dbReference type="AlphaFoldDB" id="A0A512BTZ2"/>
<dbReference type="Proteomes" id="UP000321085">
    <property type="component" value="Unassembled WGS sequence"/>
</dbReference>
<dbReference type="Gene3D" id="3.20.20.140">
    <property type="entry name" value="Metal-dependent hydrolases"/>
    <property type="match status" value="1"/>
</dbReference>
<proteinExistence type="inferred from homology"/>
<evidence type="ECO:0000256" key="2">
    <source>
        <dbReference type="ARBA" id="ARBA00022801"/>
    </source>
</evidence>
<dbReference type="PANTHER" id="PTHR11113:SF14">
    <property type="entry name" value="N-ACETYLGLUCOSAMINE-6-PHOSPHATE DEACETYLASE"/>
    <property type="match status" value="1"/>
</dbReference>
<sequence length="304" mass="32173">MVRFHARNGTVAMLPTTSTAPVEITEEALRGITAVRERQETQGAVVLGIHLEGPFISAQRLGAQAATPLEGDPVLTEGWASTYPIRVATVAPEIPGGLDVVRVLAKYGCRTQVGHSIASDEELRAGFSAGCTGFTHLFNAMTPVDHKVSGIAAYAMAYGTYAEIVSDLRHVHPTVMRAAYRAIPNLYAITDAVAVAGLEDGEHLTRGGRRTVVKSGTDVVLKSSPSTRAGSGITMIDAFRNLVSIGIALDVVSAMTSTRAADYLGVVDLGRIQPGFKASIVRLDHELRLEGVWVEGQSIELAAA</sequence>
<dbReference type="EMBL" id="BJYU01000040">
    <property type="protein sequence ID" value="GEO15375.1"/>
    <property type="molecule type" value="Genomic_DNA"/>
</dbReference>